<comment type="caution">
    <text evidence="2">The sequence shown here is derived from an EMBL/GenBank/DDBJ whole genome shotgun (WGS) entry which is preliminary data.</text>
</comment>
<dbReference type="RefSeq" id="WP_136876496.1">
    <property type="nucleotide sequence ID" value="NZ_SWBO01000004.1"/>
</dbReference>
<reference evidence="2 3" key="1">
    <citation type="submission" date="2019-04" db="EMBL/GenBank/DDBJ databases">
        <title>Pedobacter sp. AR-2-6 sp. nov., isolated from Arctic soil.</title>
        <authorList>
            <person name="Dahal R.H."/>
            <person name="Kim D.-U."/>
        </authorList>
    </citation>
    <scope>NUCLEOTIDE SEQUENCE [LARGE SCALE GENOMIC DNA]</scope>
    <source>
        <strain evidence="2 3">AR-2-6</strain>
    </source>
</reference>
<dbReference type="OrthoDB" id="955690at2"/>
<feature type="transmembrane region" description="Helical" evidence="1">
    <location>
        <begin position="142"/>
        <end position="161"/>
    </location>
</feature>
<evidence type="ECO:0000256" key="1">
    <source>
        <dbReference type="SAM" id="Phobius"/>
    </source>
</evidence>
<keyword evidence="1" id="KW-0812">Transmembrane</keyword>
<keyword evidence="1" id="KW-1133">Transmembrane helix</keyword>
<evidence type="ECO:0000313" key="3">
    <source>
        <dbReference type="Proteomes" id="UP000310477"/>
    </source>
</evidence>
<proteinExistence type="predicted"/>
<keyword evidence="1" id="KW-0472">Membrane</keyword>
<sequence length="164" mass="19274">MEKFYTWNKGIFDSNYQIFEAGQIQSTMFFDTWRNEAKVMAKQTSYLFRNDGFLNPTTQIYNDKSEIIGTITYDTWKTKGIILLKSGEQFTCDFVNIWHSKWTVTNFSDKQINYDSSTSQGTVMANTDDELMLFAGFYVREYFTKVLMAIIIMVIFFPIIMRSC</sequence>
<accession>A0A4U1C748</accession>
<protein>
    <submittedName>
        <fullName evidence="2">Uncharacterized protein</fullName>
    </submittedName>
</protein>
<organism evidence="2 3">
    <name type="scientific">Pedobacter cryotolerans</name>
    <dbReference type="NCBI Taxonomy" id="2571270"/>
    <lineage>
        <taxon>Bacteria</taxon>
        <taxon>Pseudomonadati</taxon>
        <taxon>Bacteroidota</taxon>
        <taxon>Sphingobacteriia</taxon>
        <taxon>Sphingobacteriales</taxon>
        <taxon>Sphingobacteriaceae</taxon>
        <taxon>Pedobacter</taxon>
    </lineage>
</organism>
<keyword evidence="3" id="KW-1185">Reference proteome</keyword>
<evidence type="ECO:0000313" key="2">
    <source>
        <dbReference type="EMBL" id="TKC01271.1"/>
    </source>
</evidence>
<name>A0A4U1C748_9SPHI</name>
<dbReference type="AlphaFoldDB" id="A0A4U1C748"/>
<dbReference type="EMBL" id="SWBO01000004">
    <property type="protein sequence ID" value="TKC01271.1"/>
    <property type="molecule type" value="Genomic_DNA"/>
</dbReference>
<dbReference type="Proteomes" id="UP000310477">
    <property type="component" value="Unassembled WGS sequence"/>
</dbReference>
<gene>
    <name evidence="2" type="ORF">FA045_08505</name>
</gene>